<keyword evidence="1" id="KW-0328">Glycosyltransferase</keyword>
<feature type="domain" description="Glycosyl transferase family 1" evidence="3">
    <location>
        <begin position="186"/>
        <end position="325"/>
    </location>
</feature>
<dbReference type="Proteomes" id="UP000627521">
    <property type="component" value="Unassembled WGS sequence"/>
</dbReference>
<dbReference type="EMBL" id="JACXXH010000006">
    <property type="protein sequence ID" value="MBD3864139.1"/>
    <property type="molecule type" value="Genomic_DNA"/>
</dbReference>
<dbReference type="Pfam" id="PF00534">
    <property type="entry name" value="Glycos_transf_1"/>
    <property type="match status" value="1"/>
</dbReference>
<name>A0ABR8LVC5_9FLAO</name>
<keyword evidence="2" id="KW-0808">Transferase</keyword>
<accession>A0ABR8LVC5</accession>
<comment type="caution">
    <text evidence="4">The sequence shown here is derived from an EMBL/GenBank/DDBJ whole genome shotgun (WGS) entry which is preliminary data.</text>
</comment>
<proteinExistence type="predicted"/>
<reference evidence="4 5" key="1">
    <citation type="submission" date="2020-09" db="EMBL/GenBank/DDBJ databases">
        <title>Bacillus nautilus sp. nov., Chryseoglobus crepusculi sp. nov, and Psychrobacter noctis sp. nov., isolated from deep-sea sponges from the equatorial Atlantic.</title>
        <authorList>
            <person name="Stennett H.L."/>
            <person name="Williams S.E."/>
        </authorList>
    </citation>
    <scope>NUCLEOTIDE SEQUENCE [LARGE SCALE GENOMIC DNA]</scope>
    <source>
        <strain evidence="4 5">28M-24</strain>
    </source>
</reference>
<dbReference type="SUPFAM" id="SSF53756">
    <property type="entry name" value="UDP-Glycosyltransferase/glycogen phosphorylase"/>
    <property type="match status" value="1"/>
</dbReference>
<protein>
    <submittedName>
        <fullName evidence="4">Glycosyltransferase family 4 protein</fullName>
    </submittedName>
</protein>
<keyword evidence="5" id="KW-1185">Reference proteome</keyword>
<gene>
    <name evidence="4" type="ORF">IEG06_11815</name>
</gene>
<dbReference type="PANTHER" id="PTHR12526">
    <property type="entry name" value="GLYCOSYLTRANSFERASE"/>
    <property type="match status" value="1"/>
</dbReference>
<evidence type="ECO:0000313" key="5">
    <source>
        <dbReference type="Proteomes" id="UP000627521"/>
    </source>
</evidence>
<dbReference type="InterPro" id="IPR001296">
    <property type="entry name" value="Glyco_trans_1"/>
</dbReference>
<evidence type="ECO:0000259" key="3">
    <source>
        <dbReference type="Pfam" id="PF00534"/>
    </source>
</evidence>
<evidence type="ECO:0000256" key="2">
    <source>
        <dbReference type="ARBA" id="ARBA00022679"/>
    </source>
</evidence>
<dbReference type="RefSeq" id="WP_191101540.1">
    <property type="nucleotide sequence ID" value="NZ_JACXXH010000006.1"/>
</dbReference>
<organism evidence="4 5">
    <name type="scientific">Olleya marilimosa</name>
    <dbReference type="NCBI Taxonomy" id="272164"/>
    <lineage>
        <taxon>Bacteria</taxon>
        <taxon>Pseudomonadati</taxon>
        <taxon>Bacteroidota</taxon>
        <taxon>Flavobacteriia</taxon>
        <taxon>Flavobacteriales</taxon>
        <taxon>Flavobacteriaceae</taxon>
    </lineage>
</organism>
<dbReference type="Gene3D" id="3.40.50.2000">
    <property type="entry name" value="Glycogen Phosphorylase B"/>
    <property type="match status" value="1"/>
</dbReference>
<evidence type="ECO:0000313" key="4">
    <source>
        <dbReference type="EMBL" id="MBD3864139.1"/>
    </source>
</evidence>
<dbReference type="PANTHER" id="PTHR12526:SF510">
    <property type="entry name" value="D-INOSITOL 3-PHOSPHATE GLYCOSYLTRANSFERASE"/>
    <property type="match status" value="1"/>
</dbReference>
<sequence length="372" mass="42852">MTLIFWQNIISPHQLPYIKEICNVFPDIKVLLVVEKQMAEHRKLMGWKTEAVQQRDGFKIVVNPNATQIKSLFEHNPIAQHFFSGIRANPMVLQAFKQSLNYKVKRHLIVEGPTFYKRPRVLHLIKTFIKEKKYFNKINKVYAIGNEAKLWYETWGFSSNNIVPFSYCVEKTKSTNEVSKNLDYVPKLLFVGSLIKLKGLNQFLTVLNKLPYKVVFDIVGEGIEKENLKKIACNTTKHDIRFLGSKSNSETRRLMCEYDCLVLPSLYDGWGAVINEALMSGLFVLCSSNCGAQQLIIDKFNGIVFSHKKKNDTYNALKYCIKNIEHIRDNKTAIKDWSTCIEGTTLAKYFVSALHTEQSITPPWKVINSNKI</sequence>
<dbReference type="CDD" id="cd03801">
    <property type="entry name" value="GT4_PimA-like"/>
    <property type="match status" value="1"/>
</dbReference>
<evidence type="ECO:0000256" key="1">
    <source>
        <dbReference type="ARBA" id="ARBA00022676"/>
    </source>
</evidence>